<name>A0A1W6A155_9BACI</name>
<gene>
    <name evidence="1" type="ORF">HM131_15255</name>
</gene>
<keyword evidence="2" id="KW-1185">Reference proteome</keyword>
<dbReference type="RefSeq" id="WP_085032038.1">
    <property type="nucleotide sequence ID" value="NZ_CP020772.1"/>
</dbReference>
<evidence type="ECO:0000313" key="1">
    <source>
        <dbReference type="EMBL" id="ARI79231.1"/>
    </source>
</evidence>
<organism evidence="1 2">
    <name type="scientific">Halobacillus mangrovi</name>
    <dbReference type="NCBI Taxonomy" id="402384"/>
    <lineage>
        <taxon>Bacteria</taxon>
        <taxon>Bacillati</taxon>
        <taxon>Bacillota</taxon>
        <taxon>Bacilli</taxon>
        <taxon>Bacillales</taxon>
        <taxon>Bacillaceae</taxon>
        <taxon>Halobacillus</taxon>
    </lineage>
</organism>
<dbReference type="Proteomes" id="UP000192527">
    <property type="component" value="Chromosome"/>
</dbReference>
<dbReference type="OrthoDB" id="2454402at2"/>
<sequence>MTNLKKDERKRAPEGKDRYELDVDRMINEGMAGGTVLPVYGREQIGETHEIPEQEQVEHRSDR</sequence>
<dbReference type="KEGG" id="hmn:HM131_15255"/>
<protein>
    <submittedName>
        <fullName evidence="1">Uncharacterized protein</fullName>
    </submittedName>
</protein>
<dbReference type="EMBL" id="CP020772">
    <property type="protein sequence ID" value="ARI79231.1"/>
    <property type="molecule type" value="Genomic_DNA"/>
</dbReference>
<reference evidence="1 2" key="1">
    <citation type="submission" date="2017-04" db="EMBL/GenBank/DDBJ databases">
        <title>The whole genome sequencing and assembly of Halobacillus mangrovi strain.</title>
        <authorList>
            <person name="Lee S.-J."/>
            <person name="Park M.-K."/>
            <person name="Kim J.-Y."/>
            <person name="Lee Y.-J."/>
            <person name="Yi H."/>
            <person name="Bahn Y.-S."/>
            <person name="Kim J.F."/>
            <person name="Lee D.-W."/>
        </authorList>
    </citation>
    <scope>NUCLEOTIDE SEQUENCE [LARGE SCALE GENOMIC DNA]</scope>
    <source>
        <strain evidence="1 2">KTB 131</strain>
    </source>
</reference>
<dbReference type="AlphaFoldDB" id="A0A1W6A155"/>
<evidence type="ECO:0000313" key="2">
    <source>
        <dbReference type="Proteomes" id="UP000192527"/>
    </source>
</evidence>
<proteinExistence type="predicted"/>
<accession>A0A1W6A155</accession>